<comment type="caution">
    <text evidence="1">The sequence shown here is derived from an EMBL/GenBank/DDBJ whole genome shotgun (WGS) entry which is preliminary data.</text>
</comment>
<dbReference type="Gene3D" id="3.40.50.1820">
    <property type="entry name" value="alpha/beta hydrolase"/>
    <property type="match status" value="1"/>
</dbReference>
<evidence type="ECO:0000313" key="2">
    <source>
        <dbReference type="Proteomes" id="UP001161691"/>
    </source>
</evidence>
<accession>A0ABT6TEA9</accession>
<proteinExistence type="predicted"/>
<dbReference type="InterPro" id="IPR050583">
    <property type="entry name" value="Mycobacterial_A85_antigen"/>
</dbReference>
<dbReference type="InterPro" id="IPR000801">
    <property type="entry name" value="Esterase-like"/>
</dbReference>
<dbReference type="Pfam" id="PF00756">
    <property type="entry name" value="Esterase"/>
    <property type="match status" value="1"/>
</dbReference>
<keyword evidence="2" id="KW-1185">Reference proteome</keyword>
<evidence type="ECO:0000313" key="1">
    <source>
        <dbReference type="EMBL" id="MDI4645169.1"/>
    </source>
</evidence>
<dbReference type="EMBL" id="JAGRPV010000001">
    <property type="protein sequence ID" value="MDI4645169.1"/>
    <property type="molecule type" value="Genomic_DNA"/>
</dbReference>
<dbReference type="GO" id="GO:0016787">
    <property type="term" value="F:hydrolase activity"/>
    <property type="evidence" value="ECO:0007669"/>
    <property type="project" value="UniProtKB-KW"/>
</dbReference>
<sequence>MAVLKMNFLSAALKMQTNITVVLPTYSFADSMQGVEAAYVPGMKYQVMYLLHGGCGDDSDYVNFTNIVRYADTYKLAVVMPSANNSSYTDYEGIDFYTYISEELPKVCEALFPISTKRADTFIAGLSMGSHGAMKIAMNHPERYAAVLLMSGASYRPGVPSVVKTVNGEYHFDVDLTPSFKFGVQDKINDPESIKDTVNDVYAIAKKNVEEGKKLPKLFFRVGDSDHALYRATLAEKDLREWGYETKMEVVPGMGHEWDLWDESLRIAIRDWLPLRHQVIYPE</sequence>
<dbReference type="PANTHER" id="PTHR48098">
    <property type="entry name" value="ENTEROCHELIN ESTERASE-RELATED"/>
    <property type="match status" value="1"/>
</dbReference>
<dbReference type="Proteomes" id="UP001161691">
    <property type="component" value="Unassembled WGS sequence"/>
</dbReference>
<organism evidence="1 2">
    <name type="scientific">Cohnella hashimotonis</name>
    <dbReference type="NCBI Taxonomy" id="2826895"/>
    <lineage>
        <taxon>Bacteria</taxon>
        <taxon>Bacillati</taxon>
        <taxon>Bacillota</taxon>
        <taxon>Bacilli</taxon>
        <taxon>Bacillales</taxon>
        <taxon>Paenibacillaceae</taxon>
        <taxon>Cohnella</taxon>
    </lineage>
</organism>
<keyword evidence="1" id="KW-0378">Hydrolase</keyword>
<dbReference type="SUPFAM" id="SSF53474">
    <property type="entry name" value="alpha/beta-Hydrolases"/>
    <property type="match status" value="1"/>
</dbReference>
<gene>
    <name evidence="1" type="ORF">KB449_09370</name>
</gene>
<reference evidence="1" key="1">
    <citation type="submission" date="2023-04" db="EMBL/GenBank/DDBJ databases">
        <title>Comparative genomic analysis of Cohnella hashimotonis sp. nov., isolated from the International Space Station.</title>
        <authorList>
            <person name="Venkateswaran K."/>
            <person name="Simpson A."/>
        </authorList>
    </citation>
    <scope>NUCLEOTIDE SEQUENCE</scope>
    <source>
        <strain evidence="1">F6_2S_P_1</strain>
    </source>
</reference>
<protein>
    <submittedName>
        <fullName evidence="1">Alpha/beta hydrolase-fold protein</fullName>
    </submittedName>
</protein>
<name>A0ABT6TEA9_9BACL</name>
<dbReference type="PANTHER" id="PTHR48098:SF1">
    <property type="entry name" value="DIACYLGLYCEROL ACYLTRANSFERASE_MYCOLYLTRANSFERASE AG85A"/>
    <property type="match status" value="1"/>
</dbReference>
<dbReference type="InterPro" id="IPR029058">
    <property type="entry name" value="AB_hydrolase_fold"/>
</dbReference>
<dbReference type="RefSeq" id="WP_282908120.1">
    <property type="nucleotide sequence ID" value="NZ_JAGRPV010000001.1"/>
</dbReference>